<feature type="compositionally biased region" description="Low complexity" evidence="1">
    <location>
        <begin position="13"/>
        <end position="33"/>
    </location>
</feature>
<organism evidence="2 3">
    <name type="scientific">Colletotrichum abscissum</name>
    <dbReference type="NCBI Taxonomy" id="1671311"/>
    <lineage>
        <taxon>Eukaryota</taxon>
        <taxon>Fungi</taxon>
        <taxon>Dikarya</taxon>
        <taxon>Ascomycota</taxon>
        <taxon>Pezizomycotina</taxon>
        <taxon>Sordariomycetes</taxon>
        <taxon>Hypocreomycetidae</taxon>
        <taxon>Glomerellales</taxon>
        <taxon>Glomerellaceae</taxon>
        <taxon>Colletotrichum</taxon>
        <taxon>Colletotrichum acutatum species complex</taxon>
    </lineage>
</organism>
<dbReference type="AlphaFoldDB" id="A0A9Q0AYI9"/>
<protein>
    <submittedName>
        <fullName evidence="2">Uncharacterized protein</fullName>
    </submittedName>
</protein>
<reference evidence="2" key="1">
    <citation type="submission" date="2019-01" db="EMBL/GenBank/DDBJ databases">
        <title>Colletotrichum abscissum LGMF1257.</title>
        <authorList>
            <person name="Baroncelli R."/>
        </authorList>
    </citation>
    <scope>NUCLEOTIDE SEQUENCE</scope>
    <source>
        <strain evidence="2">Ca142</strain>
    </source>
</reference>
<dbReference type="Proteomes" id="UP001056436">
    <property type="component" value="Unassembled WGS sequence"/>
</dbReference>
<evidence type="ECO:0000256" key="1">
    <source>
        <dbReference type="SAM" id="MobiDB-lite"/>
    </source>
</evidence>
<gene>
    <name evidence="2" type="ORF">CABS02_14130</name>
</gene>
<evidence type="ECO:0000313" key="3">
    <source>
        <dbReference type="Proteomes" id="UP001056436"/>
    </source>
</evidence>
<comment type="caution">
    <text evidence="2">The sequence shown here is derived from an EMBL/GenBank/DDBJ whole genome shotgun (WGS) entry which is preliminary data.</text>
</comment>
<dbReference type="EMBL" id="SDAQ01000183">
    <property type="protein sequence ID" value="KAI3531552.1"/>
    <property type="molecule type" value="Genomic_DNA"/>
</dbReference>
<feature type="region of interest" description="Disordered" evidence="1">
    <location>
        <begin position="1"/>
        <end position="33"/>
    </location>
</feature>
<accession>A0A9Q0AYI9</accession>
<sequence length="33" mass="3602">MLSNTTPMTGLVSLSSRSSSKRSWNSHRSSLCC</sequence>
<proteinExistence type="predicted"/>
<name>A0A9Q0AYI9_9PEZI</name>
<keyword evidence="3" id="KW-1185">Reference proteome</keyword>
<evidence type="ECO:0000313" key="2">
    <source>
        <dbReference type="EMBL" id="KAI3531552.1"/>
    </source>
</evidence>